<gene>
    <name evidence="1" type="ORF">QVD17_27070</name>
</gene>
<proteinExistence type="predicted"/>
<dbReference type="EMBL" id="JAUHHV010000007">
    <property type="protein sequence ID" value="KAK1417934.1"/>
    <property type="molecule type" value="Genomic_DNA"/>
</dbReference>
<evidence type="ECO:0000313" key="2">
    <source>
        <dbReference type="Proteomes" id="UP001229421"/>
    </source>
</evidence>
<sequence>MYQCSNNRKTCSNYHAFQFKEEYLSSFKHNVTLKSFPLKAQTSDPSRLTYSCPITINITLTLCCVCSCQGQTSVIFCGGHNHFVSVDSCKGNKAVYAVLWYLLCRSYKALLEF</sequence>
<reference evidence="1" key="1">
    <citation type="journal article" date="2023" name="bioRxiv">
        <title>Improved chromosome-level genome assembly for marigold (Tagetes erecta).</title>
        <authorList>
            <person name="Jiang F."/>
            <person name="Yuan L."/>
            <person name="Wang S."/>
            <person name="Wang H."/>
            <person name="Xu D."/>
            <person name="Wang A."/>
            <person name="Fan W."/>
        </authorList>
    </citation>
    <scope>NUCLEOTIDE SEQUENCE</scope>
    <source>
        <strain evidence="1">WSJ</strain>
        <tissue evidence="1">Leaf</tissue>
    </source>
</reference>
<protein>
    <submittedName>
        <fullName evidence="1">Uncharacterized protein</fullName>
    </submittedName>
</protein>
<dbReference type="Proteomes" id="UP001229421">
    <property type="component" value="Unassembled WGS sequence"/>
</dbReference>
<evidence type="ECO:0000313" key="1">
    <source>
        <dbReference type="EMBL" id="KAK1417934.1"/>
    </source>
</evidence>
<keyword evidence="2" id="KW-1185">Reference proteome</keyword>
<organism evidence="1 2">
    <name type="scientific">Tagetes erecta</name>
    <name type="common">African marigold</name>
    <dbReference type="NCBI Taxonomy" id="13708"/>
    <lineage>
        <taxon>Eukaryota</taxon>
        <taxon>Viridiplantae</taxon>
        <taxon>Streptophyta</taxon>
        <taxon>Embryophyta</taxon>
        <taxon>Tracheophyta</taxon>
        <taxon>Spermatophyta</taxon>
        <taxon>Magnoliopsida</taxon>
        <taxon>eudicotyledons</taxon>
        <taxon>Gunneridae</taxon>
        <taxon>Pentapetalae</taxon>
        <taxon>asterids</taxon>
        <taxon>campanulids</taxon>
        <taxon>Asterales</taxon>
        <taxon>Asteraceae</taxon>
        <taxon>Asteroideae</taxon>
        <taxon>Heliantheae alliance</taxon>
        <taxon>Tageteae</taxon>
        <taxon>Tagetes</taxon>
    </lineage>
</organism>
<accession>A0AAD8NQP9</accession>
<comment type="caution">
    <text evidence="1">The sequence shown here is derived from an EMBL/GenBank/DDBJ whole genome shotgun (WGS) entry which is preliminary data.</text>
</comment>
<name>A0AAD8NQP9_TARER</name>
<dbReference type="AlphaFoldDB" id="A0AAD8NQP9"/>